<keyword evidence="2" id="KW-0472">Membrane</keyword>
<feature type="compositionally biased region" description="Low complexity" evidence="1">
    <location>
        <begin position="93"/>
        <end position="103"/>
    </location>
</feature>
<feature type="chain" id="PRO_5001500353" evidence="3">
    <location>
        <begin position="37"/>
        <end position="250"/>
    </location>
</feature>
<keyword evidence="5" id="KW-1185">Reference proteome</keyword>
<feature type="transmembrane region" description="Helical" evidence="2">
    <location>
        <begin position="191"/>
        <end position="215"/>
    </location>
</feature>
<feature type="transmembrane region" description="Helical" evidence="2">
    <location>
        <begin position="162"/>
        <end position="179"/>
    </location>
</feature>
<evidence type="ECO:0000256" key="2">
    <source>
        <dbReference type="SAM" id="Phobius"/>
    </source>
</evidence>
<gene>
    <name evidence="4" type="ORF">CAP_4102</name>
</gene>
<organism evidence="4 5">
    <name type="scientific">Chondromyces apiculatus DSM 436</name>
    <dbReference type="NCBI Taxonomy" id="1192034"/>
    <lineage>
        <taxon>Bacteria</taxon>
        <taxon>Pseudomonadati</taxon>
        <taxon>Myxococcota</taxon>
        <taxon>Polyangia</taxon>
        <taxon>Polyangiales</taxon>
        <taxon>Polyangiaceae</taxon>
        <taxon>Chondromyces</taxon>
    </lineage>
</organism>
<dbReference type="OrthoDB" id="5519918at2"/>
<dbReference type="Proteomes" id="UP000019678">
    <property type="component" value="Unassembled WGS sequence"/>
</dbReference>
<keyword evidence="2" id="KW-1133">Transmembrane helix</keyword>
<evidence type="ECO:0000313" key="4">
    <source>
        <dbReference type="EMBL" id="EYF08572.1"/>
    </source>
</evidence>
<proteinExistence type="predicted"/>
<protein>
    <submittedName>
        <fullName evidence="4">Postacrosomal sheath WW domain-binding protein</fullName>
    </submittedName>
</protein>
<feature type="signal peptide" evidence="3">
    <location>
        <begin position="1"/>
        <end position="36"/>
    </location>
</feature>
<keyword evidence="3" id="KW-0732">Signal</keyword>
<accession>A0A017TI81</accession>
<name>A0A017TI81_9BACT</name>
<dbReference type="RefSeq" id="WP_052373992.1">
    <property type="nucleotide sequence ID" value="NZ_ASRX01000003.1"/>
</dbReference>
<evidence type="ECO:0000313" key="5">
    <source>
        <dbReference type="Proteomes" id="UP000019678"/>
    </source>
</evidence>
<dbReference type="AlphaFoldDB" id="A0A017TI81"/>
<comment type="caution">
    <text evidence="4">The sequence shown here is derived from an EMBL/GenBank/DDBJ whole genome shotgun (WGS) entry which is preliminary data.</text>
</comment>
<dbReference type="eggNOG" id="ENOG5032JN9">
    <property type="taxonomic scope" value="Bacteria"/>
</dbReference>
<keyword evidence="2" id="KW-0812">Transmembrane</keyword>
<dbReference type="EMBL" id="ASRX01000003">
    <property type="protein sequence ID" value="EYF08572.1"/>
    <property type="molecule type" value="Genomic_DNA"/>
</dbReference>
<evidence type="ECO:0000256" key="1">
    <source>
        <dbReference type="SAM" id="MobiDB-lite"/>
    </source>
</evidence>
<feature type="compositionally biased region" description="Pro residues" evidence="1">
    <location>
        <begin position="49"/>
        <end position="92"/>
    </location>
</feature>
<reference evidence="4 5" key="1">
    <citation type="submission" date="2013-05" db="EMBL/GenBank/DDBJ databases">
        <title>Genome assembly of Chondromyces apiculatus DSM 436.</title>
        <authorList>
            <person name="Sharma G."/>
            <person name="Khatri I."/>
            <person name="Kaur C."/>
            <person name="Mayilraj S."/>
            <person name="Subramanian S."/>
        </authorList>
    </citation>
    <scope>NUCLEOTIDE SEQUENCE [LARGE SCALE GENOMIC DNA]</scope>
    <source>
        <strain evidence="4 5">DSM 436</strain>
    </source>
</reference>
<feature type="transmembrane region" description="Helical" evidence="2">
    <location>
        <begin position="131"/>
        <end position="150"/>
    </location>
</feature>
<feature type="region of interest" description="Disordered" evidence="1">
    <location>
        <begin position="35"/>
        <end position="106"/>
    </location>
</feature>
<dbReference type="STRING" id="1192034.CAP_4102"/>
<evidence type="ECO:0000256" key="3">
    <source>
        <dbReference type="SAM" id="SignalP"/>
    </source>
</evidence>
<sequence length="250" mass="25422">MTMLTTNTTHFPRTCVRLAASAMLGAALLAPATARAQERPADAASAPDPQAPPPGYGAPPPGYGAPPPGYGAPPPGYGTPPPGYYGQQPPPAYYGQPGAGKAAEGPKSIDYEEGMAIPEGYTLQTRMRRGLVIGGAVTFGTMYMISALIASVGDSAGTDELLPLYAPLAGPFISLGMIHSSASRNDRLGGVSFLMVMDGLAQIGGMAMLIGGIAAPKTVLMRNDVATLDVNVTPMPMGLGGMGLGVWGSM</sequence>